<keyword evidence="2" id="KW-1185">Reference proteome</keyword>
<dbReference type="EMBL" id="BMAW01082329">
    <property type="protein sequence ID" value="GFU28643.1"/>
    <property type="molecule type" value="Genomic_DNA"/>
</dbReference>
<dbReference type="Proteomes" id="UP000887013">
    <property type="component" value="Unassembled WGS sequence"/>
</dbReference>
<organism evidence="1 2">
    <name type="scientific">Nephila pilipes</name>
    <name type="common">Giant wood spider</name>
    <name type="synonym">Nephila maculata</name>
    <dbReference type="NCBI Taxonomy" id="299642"/>
    <lineage>
        <taxon>Eukaryota</taxon>
        <taxon>Metazoa</taxon>
        <taxon>Ecdysozoa</taxon>
        <taxon>Arthropoda</taxon>
        <taxon>Chelicerata</taxon>
        <taxon>Arachnida</taxon>
        <taxon>Araneae</taxon>
        <taxon>Araneomorphae</taxon>
        <taxon>Entelegynae</taxon>
        <taxon>Araneoidea</taxon>
        <taxon>Nephilidae</taxon>
        <taxon>Nephila</taxon>
    </lineage>
</organism>
<name>A0A8X6QNK3_NEPPI</name>
<accession>A0A8X6QNK3</accession>
<evidence type="ECO:0000313" key="1">
    <source>
        <dbReference type="EMBL" id="GFU28643.1"/>
    </source>
</evidence>
<protein>
    <submittedName>
        <fullName evidence="1">Uncharacterized protein</fullName>
    </submittedName>
</protein>
<proteinExistence type="predicted"/>
<comment type="caution">
    <text evidence="1">The sequence shown here is derived from an EMBL/GenBank/DDBJ whole genome shotgun (WGS) entry which is preliminary data.</text>
</comment>
<evidence type="ECO:0000313" key="2">
    <source>
        <dbReference type="Proteomes" id="UP000887013"/>
    </source>
</evidence>
<dbReference type="AlphaFoldDB" id="A0A8X6QNK3"/>
<gene>
    <name evidence="1" type="ORF">NPIL_353711</name>
</gene>
<reference evidence="1" key="1">
    <citation type="submission" date="2020-08" db="EMBL/GenBank/DDBJ databases">
        <title>Multicomponent nature underlies the extraordinary mechanical properties of spider dragline silk.</title>
        <authorList>
            <person name="Kono N."/>
            <person name="Nakamura H."/>
            <person name="Mori M."/>
            <person name="Yoshida Y."/>
            <person name="Ohtoshi R."/>
            <person name="Malay A.D."/>
            <person name="Moran D.A.P."/>
            <person name="Tomita M."/>
            <person name="Numata K."/>
            <person name="Arakawa K."/>
        </authorList>
    </citation>
    <scope>NUCLEOTIDE SEQUENCE</scope>
</reference>
<sequence length="92" mass="10062">MCSENNKGLLTLGEALKYLKDLDNVELSEISPAEDDEGTDKIDLTTIPPDADIIIDEEYIDDAVLNDNAVVKDVSGVLQFFNKSCNKGKGEK</sequence>